<dbReference type="PANTHER" id="PTHR12997">
    <property type="entry name" value="TYPE I INOSITOL-1,4,5-TRISPHOSPHATE 5-PHOSPHATASE"/>
    <property type="match status" value="1"/>
</dbReference>
<dbReference type="SUPFAM" id="SSF56219">
    <property type="entry name" value="DNase I-like"/>
    <property type="match status" value="1"/>
</dbReference>
<dbReference type="InterPro" id="IPR000300">
    <property type="entry name" value="IPPc"/>
</dbReference>
<dbReference type="Pfam" id="PF22669">
    <property type="entry name" value="Exo_endo_phos2"/>
    <property type="match status" value="1"/>
</dbReference>
<gene>
    <name evidence="4" type="ORF">NDU88_004032</name>
</gene>
<dbReference type="AlphaFoldDB" id="A0AAV7LK74"/>
<reference evidence="4" key="1">
    <citation type="journal article" date="2022" name="bioRxiv">
        <title>Sequencing and chromosome-scale assembly of the giantPleurodeles waltlgenome.</title>
        <authorList>
            <person name="Brown T."/>
            <person name="Elewa A."/>
            <person name="Iarovenko S."/>
            <person name="Subramanian E."/>
            <person name="Araus A.J."/>
            <person name="Petzold A."/>
            <person name="Susuki M."/>
            <person name="Suzuki K.-i.T."/>
            <person name="Hayashi T."/>
            <person name="Toyoda A."/>
            <person name="Oliveira C."/>
            <person name="Osipova E."/>
            <person name="Leigh N.D."/>
            <person name="Simon A."/>
            <person name="Yun M.H."/>
        </authorList>
    </citation>
    <scope>NUCLEOTIDE SEQUENCE</scope>
    <source>
        <strain evidence="4">20211129_DDA</strain>
        <tissue evidence="4">Liver</tissue>
    </source>
</reference>
<proteinExistence type="inferred from homology"/>
<dbReference type="SMART" id="SM00128">
    <property type="entry name" value="IPPc"/>
    <property type="match status" value="1"/>
</dbReference>
<evidence type="ECO:0000256" key="1">
    <source>
        <dbReference type="ARBA" id="ARBA00012997"/>
    </source>
</evidence>
<accession>A0AAV7LK74</accession>
<evidence type="ECO:0000256" key="2">
    <source>
        <dbReference type="ARBA" id="ARBA00023599"/>
    </source>
</evidence>
<organism evidence="4 5">
    <name type="scientific">Pleurodeles waltl</name>
    <name type="common">Iberian ribbed newt</name>
    <dbReference type="NCBI Taxonomy" id="8319"/>
    <lineage>
        <taxon>Eukaryota</taxon>
        <taxon>Metazoa</taxon>
        <taxon>Chordata</taxon>
        <taxon>Craniata</taxon>
        <taxon>Vertebrata</taxon>
        <taxon>Euteleostomi</taxon>
        <taxon>Amphibia</taxon>
        <taxon>Batrachia</taxon>
        <taxon>Caudata</taxon>
        <taxon>Salamandroidea</taxon>
        <taxon>Salamandridae</taxon>
        <taxon>Pleurodelinae</taxon>
        <taxon>Pleurodeles</taxon>
    </lineage>
</organism>
<dbReference type="EC" id="3.1.3.56" evidence="1"/>
<evidence type="ECO:0000313" key="4">
    <source>
        <dbReference type="EMBL" id="KAJ1090904.1"/>
    </source>
</evidence>
<dbReference type="PANTHER" id="PTHR12997:SF9">
    <property type="entry name" value="INOSITOL-POLYPHOSPHATE 5-PHOSPHATASE"/>
    <property type="match status" value="1"/>
</dbReference>
<comment type="similarity">
    <text evidence="2">Belongs to the inositol 1,4,5-trisphosphate 5-phosphatase type I family.</text>
</comment>
<dbReference type="GO" id="GO:0046856">
    <property type="term" value="P:phosphatidylinositol dephosphorylation"/>
    <property type="evidence" value="ECO:0007669"/>
    <property type="project" value="InterPro"/>
</dbReference>
<dbReference type="GO" id="GO:0004445">
    <property type="term" value="F:inositol-polyphosphate 5-phosphatase activity"/>
    <property type="evidence" value="ECO:0007669"/>
    <property type="project" value="UniProtKB-EC"/>
</dbReference>
<evidence type="ECO:0000259" key="3">
    <source>
        <dbReference type="SMART" id="SM00128"/>
    </source>
</evidence>
<feature type="domain" description="Inositol polyphosphate-related phosphatase" evidence="3">
    <location>
        <begin position="48"/>
        <end position="439"/>
    </location>
</feature>
<keyword evidence="5" id="KW-1185">Reference proteome</keyword>
<dbReference type="InterPro" id="IPR036691">
    <property type="entry name" value="Endo/exonu/phosph_ase_sf"/>
</dbReference>
<comment type="caution">
    <text evidence="4">The sequence shown here is derived from an EMBL/GenBank/DDBJ whole genome shotgun (WGS) entry which is preliminary data.</text>
</comment>
<protein>
    <recommendedName>
        <fullName evidence="1">inositol-polyphosphate 5-phosphatase</fullName>
        <ecNumber evidence="1">3.1.3.56</ecNumber>
    </recommendedName>
</protein>
<name>A0AAV7LK74_PLEWA</name>
<sequence>MESHGSSFSRALHLWTQASGSGLTPCKCVCKAAAKGKTAPLKRTVRDEPWDSHLCSDFLRLPTSKKPAELQQKWLQEFYKTLDLLRPGFIALHWQEVGGKNYKQNMQSVETFIRTMAQSAGFSEYDRSRTYIDSNFDNTSGFTALGSLYFLHRSLGDTFEFDFREKKFLQVTDQKTHIGSLDTCPTVEKEKFEQNFWPEFSWTRKGYMRSRWRIQGWDFDLVNIHLFHDASNLVACDASPSVYTGNRKKALEHVIQRVTDDRFPHVPFFLFGDFNFRLDTRSLIQTLSSCGRIQMVRSDSGSVLEKIIREETEENQKVLLHIKTKLFEYLNQAVFREDNGRALQAYDKELLSFQNVLFEEPVRFPPSYPYSEDDTKPTEYENTRCPSWCDRVLMSSSAYSRLKEETRNGSQMVYENFGASVCMGDHKPVFLFFQLSVST</sequence>
<dbReference type="Proteomes" id="UP001066276">
    <property type="component" value="Chromosome 11"/>
</dbReference>
<dbReference type="EMBL" id="JANPWB010000015">
    <property type="protein sequence ID" value="KAJ1090904.1"/>
    <property type="molecule type" value="Genomic_DNA"/>
</dbReference>
<dbReference type="InterPro" id="IPR039737">
    <property type="entry name" value="INPP5A"/>
</dbReference>
<dbReference type="Gene3D" id="3.60.10.10">
    <property type="entry name" value="Endonuclease/exonuclease/phosphatase"/>
    <property type="match status" value="1"/>
</dbReference>
<evidence type="ECO:0000313" key="5">
    <source>
        <dbReference type="Proteomes" id="UP001066276"/>
    </source>
</evidence>